<evidence type="ECO:0000313" key="3">
    <source>
        <dbReference type="EMBL" id="KAG6302018.1"/>
    </source>
</evidence>
<dbReference type="AlphaFoldDB" id="A0A9P7QME3"/>
<evidence type="ECO:0000256" key="1">
    <source>
        <dbReference type="ARBA" id="ARBA00022741"/>
    </source>
</evidence>
<dbReference type="PANTHER" id="PTHR14187:SF5">
    <property type="entry name" value="HEAT SHOCK 70 KDA PROTEIN 12A"/>
    <property type="match status" value="1"/>
</dbReference>
<reference evidence="3 4" key="1">
    <citation type="journal article" date="2020" name="bioRxiv">
        <title>Whole genome comparisons of ergot fungi reveals the divergence and evolution of species within the genus Claviceps are the result of varying mechanisms driving genome evolution and host range expansion.</title>
        <authorList>
            <person name="Wyka S.A."/>
            <person name="Mondo S.J."/>
            <person name="Liu M."/>
            <person name="Dettman J."/>
            <person name="Nalam V."/>
            <person name="Broders K.D."/>
        </authorList>
    </citation>
    <scope>NUCLEOTIDE SEQUENCE [LARGE SCALE GENOMIC DNA]</scope>
    <source>
        <strain evidence="3 4">Clav52</strain>
    </source>
</reference>
<evidence type="ECO:0008006" key="5">
    <source>
        <dbReference type="Google" id="ProtNLM"/>
    </source>
</evidence>
<sequence length="603" mass="66851">MASNPQRQNDRLFASSEREEKLIIALDFGTTYSGVAYCFANQIDAKPVAIMNWPGNRGIAAPKIPTILEYSEEEPTGFRWGASVNKSSGGIVAIKLLLDPKQERPLYLPTTHTRTELKALPKAPIEIAADFMRAIYEHALEEIASAVPKAYMDICQKEFVLSVPAVWSDAAKNATLKAAELAGIESITVVKEPEAAAMYSIKSLEFSIKKNDAFVVCDAGGGTVDLISYEVMAVAPQLKLKELAPGTGGMAGSLGLNDRFAAVVEELVGDDQWLKLKMSKAWSIAEKQFDQEIKKSFRGELDAEYYVNFPMASLREDEDGGLVSNTWRLTGLVLSRIFEPLIADIVEMIDYQVQAVRLKRPEKCISGILLVGGFGSSHYLMQRVKQHFPGIQILQPQDAWAAIVKGSVLSRLPSQVAVTSTCATRHYGTRGNVVYMASTHAGEKAYLDRSGDLTVTVVSFFRSEVIGVYAKKLSLLKSRVKMEWFIKTGDNILRDQRFEIQMEFAFDDIHDAGTLIYTHPLWQCEDKVAPPYPSKGNKLAVNCHVTADLRGVPKDKFIPRIDKEETIYHVLNINLVMTFKSAVMTFSMEVDGEEMGSTEVDYV</sequence>
<dbReference type="SUPFAM" id="SSF53067">
    <property type="entry name" value="Actin-like ATPase domain"/>
    <property type="match status" value="2"/>
</dbReference>
<organism evidence="3 4">
    <name type="scientific">Claviceps aff. purpurea</name>
    <dbReference type="NCBI Taxonomy" id="1967640"/>
    <lineage>
        <taxon>Eukaryota</taxon>
        <taxon>Fungi</taxon>
        <taxon>Dikarya</taxon>
        <taxon>Ascomycota</taxon>
        <taxon>Pezizomycotina</taxon>
        <taxon>Sordariomycetes</taxon>
        <taxon>Hypocreomycetidae</taxon>
        <taxon>Hypocreales</taxon>
        <taxon>Clavicipitaceae</taxon>
        <taxon>Claviceps</taxon>
    </lineage>
</organism>
<keyword evidence="2" id="KW-0067">ATP-binding</keyword>
<name>A0A9P7QME3_9HYPO</name>
<dbReference type="CDD" id="cd10170">
    <property type="entry name" value="ASKHA_NBD_HSP70"/>
    <property type="match status" value="1"/>
</dbReference>
<dbReference type="Proteomes" id="UP000707071">
    <property type="component" value="Unassembled WGS sequence"/>
</dbReference>
<comment type="caution">
    <text evidence="3">The sequence shown here is derived from an EMBL/GenBank/DDBJ whole genome shotgun (WGS) entry which is preliminary data.</text>
</comment>
<protein>
    <recommendedName>
        <fullName evidence="5">Hsp70 protein</fullName>
    </recommendedName>
</protein>
<dbReference type="PANTHER" id="PTHR14187">
    <property type="entry name" value="ALPHA KINASE/ELONGATION FACTOR 2 KINASE"/>
    <property type="match status" value="1"/>
</dbReference>
<proteinExistence type="predicted"/>
<keyword evidence="1" id="KW-0547">Nucleotide-binding</keyword>
<evidence type="ECO:0000256" key="2">
    <source>
        <dbReference type="ARBA" id="ARBA00022840"/>
    </source>
</evidence>
<keyword evidence="4" id="KW-1185">Reference proteome</keyword>
<dbReference type="GO" id="GO:0005524">
    <property type="term" value="F:ATP binding"/>
    <property type="evidence" value="ECO:0007669"/>
    <property type="project" value="UniProtKB-KW"/>
</dbReference>
<dbReference type="GO" id="GO:0140662">
    <property type="term" value="F:ATP-dependent protein folding chaperone"/>
    <property type="evidence" value="ECO:0007669"/>
    <property type="project" value="InterPro"/>
</dbReference>
<gene>
    <name evidence="3" type="ORF">E4U09_004023</name>
</gene>
<dbReference type="InterPro" id="IPR013126">
    <property type="entry name" value="Hsp_70_fam"/>
</dbReference>
<accession>A0A9P7QME3</accession>
<dbReference type="Pfam" id="PF00012">
    <property type="entry name" value="HSP70"/>
    <property type="match status" value="1"/>
</dbReference>
<dbReference type="EMBL" id="SRRH01000032">
    <property type="protein sequence ID" value="KAG6302018.1"/>
    <property type="molecule type" value="Genomic_DNA"/>
</dbReference>
<dbReference type="Gene3D" id="3.30.420.40">
    <property type="match status" value="2"/>
</dbReference>
<evidence type="ECO:0000313" key="4">
    <source>
        <dbReference type="Proteomes" id="UP000707071"/>
    </source>
</evidence>
<dbReference type="InterPro" id="IPR043129">
    <property type="entry name" value="ATPase_NBD"/>
</dbReference>
<dbReference type="Gene3D" id="3.90.640.10">
    <property type="entry name" value="Actin, Chain A, domain 4"/>
    <property type="match status" value="1"/>
</dbReference>